<accession>A0ACC1NI42</accession>
<organism evidence="1 2">
    <name type="scientific">Xylaria curta</name>
    <dbReference type="NCBI Taxonomy" id="42375"/>
    <lineage>
        <taxon>Eukaryota</taxon>
        <taxon>Fungi</taxon>
        <taxon>Dikarya</taxon>
        <taxon>Ascomycota</taxon>
        <taxon>Pezizomycotina</taxon>
        <taxon>Sordariomycetes</taxon>
        <taxon>Xylariomycetidae</taxon>
        <taxon>Xylariales</taxon>
        <taxon>Xylariaceae</taxon>
        <taxon>Xylaria</taxon>
    </lineage>
</organism>
<reference evidence="1" key="1">
    <citation type="submission" date="2022-10" db="EMBL/GenBank/DDBJ databases">
        <title>Genome Sequence of Xylaria curta.</title>
        <authorList>
            <person name="Buettner E."/>
        </authorList>
    </citation>
    <scope>NUCLEOTIDE SEQUENCE</scope>
    <source>
        <strain evidence="1">Babe10</strain>
    </source>
</reference>
<protein>
    <submittedName>
        <fullName evidence="1">Uncharacterized protein</fullName>
    </submittedName>
</protein>
<dbReference type="EMBL" id="JAPDGR010002037">
    <property type="protein sequence ID" value="KAJ2978018.1"/>
    <property type="molecule type" value="Genomic_DNA"/>
</dbReference>
<gene>
    <name evidence="1" type="ORF">NUW58_g7628</name>
</gene>
<keyword evidence="2" id="KW-1185">Reference proteome</keyword>
<evidence type="ECO:0000313" key="2">
    <source>
        <dbReference type="Proteomes" id="UP001143856"/>
    </source>
</evidence>
<proteinExistence type="predicted"/>
<sequence>MKLIAFAKSLWERPSEKPNADVPFLQLPAKVIHLIAKSLTPADIALLSQTCRSMRESLNKYPNAAALSRADYFAYLAGMARGLPNQWLCDYCMALHPIDKRDKPTTKWRPCSCPNYSVLASHRRCRLQNPNIPFEHHHIQLALKYTRLGQRKYDSYLRALLEPYQEWHFYTMGRRAIDHEAHYFAFPRIVTGGDGNPRYLLFSTCRYLGGGRDMLIQNLGCQDICPHLHFRDDGDYYQYNNNLFRAFQYALEPKYHGHEWEAACPRCATDFSVTRRGRNLYLKVWQDFGPEGSPIDLAWRSQTFRPGLDGIENGPTEGPTLYHEPGSIKKLYGPVPEIPTTQKAVIDTTT</sequence>
<dbReference type="Proteomes" id="UP001143856">
    <property type="component" value="Unassembled WGS sequence"/>
</dbReference>
<comment type="caution">
    <text evidence="1">The sequence shown here is derived from an EMBL/GenBank/DDBJ whole genome shotgun (WGS) entry which is preliminary data.</text>
</comment>
<name>A0ACC1NI42_9PEZI</name>
<evidence type="ECO:0000313" key="1">
    <source>
        <dbReference type="EMBL" id="KAJ2978018.1"/>
    </source>
</evidence>